<sequence>MIKGMRIRAAEPADMQAVSQVLHSCGLPISDMAHLSRLFSLAALGEKVIGCACGEIYGETVIIQSVAVLAECRGHQVATHLVGAVLMRARAHGCTKAAVLTSEYPAFFARFGFTLTAVGEMPQEMQLSKEFVRRFGARTHCMCRRLD</sequence>
<dbReference type="Proteomes" id="UP000255165">
    <property type="component" value="Unassembled WGS sequence"/>
</dbReference>
<dbReference type="Gene3D" id="3.40.630.30">
    <property type="match status" value="1"/>
</dbReference>
<dbReference type="CDD" id="cd04301">
    <property type="entry name" value="NAT_SF"/>
    <property type="match status" value="1"/>
</dbReference>
<name>A0A370MV82_9BURK</name>
<evidence type="ECO:0000313" key="2">
    <source>
        <dbReference type="EMBL" id="RDJ97288.1"/>
    </source>
</evidence>
<accession>A0A370MV82</accession>
<dbReference type="GO" id="GO:0016747">
    <property type="term" value="F:acyltransferase activity, transferring groups other than amino-acyl groups"/>
    <property type="evidence" value="ECO:0007669"/>
    <property type="project" value="InterPro"/>
</dbReference>
<evidence type="ECO:0000259" key="1">
    <source>
        <dbReference type="PROSITE" id="PS51186"/>
    </source>
</evidence>
<evidence type="ECO:0000313" key="3">
    <source>
        <dbReference type="Proteomes" id="UP000255165"/>
    </source>
</evidence>
<dbReference type="InterPro" id="IPR016181">
    <property type="entry name" value="Acyl_CoA_acyltransferase"/>
</dbReference>
<dbReference type="InterPro" id="IPR000182">
    <property type="entry name" value="GNAT_dom"/>
</dbReference>
<dbReference type="RefSeq" id="WP_115216975.1">
    <property type="nucleotide sequence ID" value="NZ_QKWJ01000212.1"/>
</dbReference>
<dbReference type="SUPFAM" id="SSF55729">
    <property type="entry name" value="Acyl-CoA N-acyltransferases (Nat)"/>
    <property type="match status" value="1"/>
</dbReference>
<keyword evidence="3" id="KW-1185">Reference proteome</keyword>
<dbReference type="Pfam" id="PF00583">
    <property type="entry name" value="Acetyltransf_1"/>
    <property type="match status" value="1"/>
</dbReference>
<organism evidence="2 3">
    <name type="scientific">Cupriavidus lacunae</name>
    <dbReference type="NCBI Taxonomy" id="2666307"/>
    <lineage>
        <taxon>Bacteria</taxon>
        <taxon>Pseudomonadati</taxon>
        <taxon>Pseudomonadota</taxon>
        <taxon>Betaproteobacteria</taxon>
        <taxon>Burkholderiales</taxon>
        <taxon>Burkholderiaceae</taxon>
        <taxon>Cupriavidus</taxon>
    </lineage>
</organism>
<dbReference type="EMBL" id="QKWJ01000212">
    <property type="protein sequence ID" value="RDJ97288.1"/>
    <property type="molecule type" value="Genomic_DNA"/>
</dbReference>
<reference evidence="3" key="1">
    <citation type="submission" date="2018-06" db="EMBL/GenBank/DDBJ databases">
        <authorList>
            <person name="Feng T."/>
            <person name="Jeon C.O."/>
        </authorList>
    </citation>
    <scope>NUCLEOTIDE SEQUENCE [LARGE SCALE GENOMIC DNA]</scope>
    <source>
        <strain evidence="3">S23</strain>
    </source>
</reference>
<feature type="domain" description="N-acetyltransferase" evidence="1">
    <location>
        <begin position="5"/>
        <end position="130"/>
    </location>
</feature>
<dbReference type="AlphaFoldDB" id="A0A370MV82"/>
<dbReference type="PROSITE" id="PS51186">
    <property type="entry name" value="GNAT"/>
    <property type="match status" value="1"/>
</dbReference>
<proteinExistence type="predicted"/>
<gene>
    <name evidence="2" type="ORF">DN412_42660</name>
</gene>
<protein>
    <submittedName>
        <fullName evidence="2">N-acetylglutamate synthase</fullName>
    </submittedName>
</protein>
<comment type="caution">
    <text evidence="2">The sequence shown here is derived from an EMBL/GenBank/DDBJ whole genome shotgun (WGS) entry which is preliminary data.</text>
</comment>